<name>A0ABR3DG58_NEUIN</name>
<proteinExistence type="predicted"/>
<dbReference type="EMBL" id="JAVLET010000004">
    <property type="protein sequence ID" value="KAL0470751.1"/>
    <property type="molecule type" value="Genomic_DNA"/>
</dbReference>
<keyword evidence="2" id="KW-1185">Reference proteome</keyword>
<gene>
    <name evidence="1" type="ORF">QR685DRAFT_571815</name>
</gene>
<protein>
    <submittedName>
        <fullName evidence="1">Uncharacterized protein</fullName>
    </submittedName>
</protein>
<organism evidence="1 2">
    <name type="scientific">Neurospora intermedia</name>
    <dbReference type="NCBI Taxonomy" id="5142"/>
    <lineage>
        <taxon>Eukaryota</taxon>
        <taxon>Fungi</taxon>
        <taxon>Dikarya</taxon>
        <taxon>Ascomycota</taxon>
        <taxon>Pezizomycotina</taxon>
        <taxon>Sordariomycetes</taxon>
        <taxon>Sordariomycetidae</taxon>
        <taxon>Sordariales</taxon>
        <taxon>Sordariaceae</taxon>
        <taxon>Neurospora</taxon>
    </lineage>
</organism>
<dbReference type="Proteomes" id="UP001451303">
    <property type="component" value="Unassembled WGS sequence"/>
</dbReference>
<evidence type="ECO:0000313" key="1">
    <source>
        <dbReference type="EMBL" id="KAL0470751.1"/>
    </source>
</evidence>
<accession>A0ABR3DG58</accession>
<comment type="caution">
    <text evidence="1">The sequence shown here is derived from an EMBL/GenBank/DDBJ whole genome shotgun (WGS) entry which is preliminary data.</text>
</comment>
<reference evidence="1 2" key="1">
    <citation type="submission" date="2023-09" db="EMBL/GenBank/DDBJ databases">
        <title>Multi-omics analysis of a traditional fermented food reveals byproduct-associated fungal strains for waste-to-food upcycling.</title>
        <authorList>
            <consortium name="Lawrence Berkeley National Laboratory"/>
            <person name="Rekdal V.M."/>
            <person name="Villalobos-Escobedo J.M."/>
            <person name="Rodriguez-Valeron N."/>
            <person name="Garcia M.O."/>
            <person name="Vasquez D.P."/>
            <person name="Damayanti I."/>
            <person name="Sorensen P.M."/>
            <person name="Baidoo E.E."/>
            <person name="De Carvalho A.C."/>
            <person name="Riley R."/>
            <person name="Lipzen A."/>
            <person name="He G."/>
            <person name="Yan M."/>
            <person name="Haridas S."/>
            <person name="Daum C."/>
            <person name="Yoshinaga Y."/>
            <person name="Ng V."/>
            <person name="Grigoriev I.V."/>
            <person name="Munk R."/>
            <person name="Nuraida L."/>
            <person name="Wijaya C.H."/>
            <person name="Morales P.-C."/>
            <person name="Keasling J.D."/>
        </authorList>
    </citation>
    <scope>NUCLEOTIDE SEQUENCE [LARGE SCALE GENOMIC DNA]</scope>
    <source>
        <strain evidence="1 2">FGSC 2613</strain>
    </source>
</reference>
<sequence>MPRGQLLPIRSVYIGLQQAPERTNAYRIEGAQQRQHTSTGGITTSGLARQTTGRQPFPMSGISSLVVDCPKRNISFQQRETIQMYTKENSTEWKQPLTPHSHGVQLELAQDPHIVKCMQGIHVRLLNPCSEGWQGRGEVTTSCPQQANHQACFSNTHLTRADVASTYLMAESTQSVTHDRGVCTDSESIWDPIVIRHIRPPYLTQPAISHALGFVGALVVRLSVQPFRERGKERSWRIGQ</sequence>
<evidence type="ECO:0000313" key="2">
    <source>
        <dbReference type="Proteomes" id="UP001451303"/>
    </source>
</evidence>